<dbReference type="PANTHER" id="PTHR34382:SF7">
    <property type="entry name" value="PTS SYSTEM N,N'-DIACETYLCHITOBIOSE-SPECIFIC EIIA COMPONENT"/>
    <property type="match status" value="1"/>
</dbReference>
<evidence type="ECO:0000256" key="3">
    <source>
        <dbReference type="ARBA" id="ARBA00022679"/>
    </source>
</evidence>
<protein>
    <submittedName>
        <fullName evidence="8">PTS lactose/cellobiose transporter subunit IIA</fullName>
    </submittedName>
</protein>
<evidence type="ECO:0000256" key="2">
    <source>
        <dbReference type="ARBA" id="ARBA00022597"/>
    </source>
</evidence>
<accession>A0A386PM86</accession>
<evidence type="ECO:0000256" key="7">
    <source>
        <dbReference type="PROSITE-ProRule" id="PRU00418"/>
    </source>
</evidence>
<proteinExistence type="predicted"/>
<dbReference type="InterPro" id="IPR003188">
    <property type="entry name" value="PTS_IIA_lac/cel"/>
</dbReference>
<dbReference type="AlphaFoldDB" id="A0A386PM86"/>
<dbReference type="PROSITE" id="PS51095">
    <property type="entry name" value="PTS_EIIA_TYPE_3"/>
    <property type="match status" value="1"/>
</dbReference>
<keyword evidence="4" id="KW-0598">Phosphotransferase system</keyword>
<dbReference type="PANTHER" id="PTHR34382">
    <property type="entry name" value="PTS SYSTEM N,N'-DIACETYLCHITOBIOSE-SPECIFIC EIIA COMPONENT"/>
    <property type="match status" value="1"/>
</dbReference>
<dbReference type="Proteomes" id="UP000275571">
    <property type="component" value="Chromosome"/>
</dbReference>
<feature type="modified residue" description="Phosphohistidine; by HPr" evidence="7">
    <location>
        <position position="85"/>
    </location>
</feature>
<organism evidence="8 9">
    <name type="scientific">Borrelia turcica IST7</name>
    <dbReference type="NCBI Taxonomy" id="1104446"/>
    <lineage>
        <taxon>Bacteria</taxon>
        <taxon>Pseudomonadati</taxon>
        <taxon>Spirochaetota</taxon>
        <taxon>Spirochaetia</taxon>
        <taxon>Spirochaetales</taxon>
        <taxon>Borreliaceae</taxon>
        <taxon>Borrelia</taxon>
    </lineage>
</organism>
<evidence type="ECO:0000256" key="5">
    <source>
        <dbReference type="PIRSR" id="PIRSR000699-1"/>
    </source>
</evidence>
<keyword evidence="2" id="KW-0762">Sugar transport</keyword>
<keyword evidence="1" id="KW-0813">Transport</keyword>
<feature type="active site" description="Tele-phosphohistidine intermediate" evidence="5">
    <location>
        <position position="85"/>
    </location>
</feature>
<evidence type="ECO:0000256" key="4">
    <source>
        <dbReference type="ARBA" id="ARBA00022683"/>
    </source>
</evidence>
<evidence type="ECO:0000313" key="8">
    <source>
        <dbReference type="EMBL" id="AYE36696.1"/>
    </source>
</evidence>
<gene>
    <name evidence="8" type="ORF">DB313_04475</name>
</gene>
<comment type="cofactor">
    <cofactor evidence="6">
        <name>Mg(2+)</name>
        <dbReference type="ChEBI" id="CHEBI:18420"/>
    </cofactor>
    <text evidence="6">Binds 1 Mg(2+) ion per trimer.</text>
</comment>
<dbReference type="PIRSF" id="PIRSF000699">
    <property type="entry name" value="PTS_IILac_III"/>
    <property type="match status" value="1"/>
</dbReference>
<dbReference type="Pfam" id="PF02255">
    <property type="entry name" value="PTS_IIA"/>
    <property type="match status" value="1"/>
</dbReference>
<dbReference type="Gene3D" id="1.20.58.80">
    <property type="entry name" value="Phosphotransferase system, lactose/cellobiose-type IIA subunit"/>
    <property type="match status" value="1"/>
</dbReference>
<evidence type="ECO:0000313" key="9">
    <source>
        <dbReference type="Proteomes" id="UP000275571"/>
    </source>
</evidence>
<dbReference type="EMBL" id="CP028884">
    <property type="protein sequence ID" value="AYE36696.1"/>
    <property type="molecule type" value="Genomic_DNA"/>
</dbReference>
<keyword evidence="9" id="KW-1185">Reference proteome</keyword>
<evidence type="ECO:0000256" key="6">
    <source>
        <dbReference type="PIRSR" id="PIRSR000699-2"/>
    </source>
</evidence>
<dbReference type="RefSeq" id="WP_120104616.1">
    <property type="nucleotide sequence ID" value="NZ_CP028884.1"/>
</dbReference>
<dbReference type="GO" id="GO:0016740">
    <property type="term" value="F:transferase activity"/>
    <property type="evidence" value="ECO:0007669"/>
    <property type="project" value="UniProtKB-KW"/>
</dbReference>
<dbReference type="InterPro" id="IPR036542">
    <property type="entry name" value="PTS_IIA_lac/cel_sf"/>
</dbReference>
<sequence>MNKKEYTIEELIDEVSMPIVAYAGEAKSFLREALAHAKVGDYEKSREIIEESRASIAKAHEAHRDVVKYSTINPDSIKTPFILIHAEDHLMSAISELSIFEELIQVYKVINELRKQEKL</sequence>
<evidence type="ECO:0000256" key="1">
    <source>
        <dbReference type="ARBA" id="ARBA00022448"/>
    </source>
</evidence>
<dbReference type="OrthoDB" id="350602at2"/>
<reference evidence="8 9" key="1">
    <citation type="journal article" date="2018" name="Infect. Genet. Evol.">
        <title>Genome-wide analysis of Borrelia turcica and 'Candidatus Borrelia tachyglossi' shows relapsing fever-like genomes with unique genomic links to Lyme disease Borrelia.</title>
        <authorList>
            <person name="Gofton A.W."/>
            <person name="Margos G."/>
            <person name="Fingerle V."/>
            <person name="Hepner S."/>
            <person name="Loh S.M."/>
            <person name="Ryan U."/>
            <person name="Irwin P."/>
            <person name="Oskam C.L."/>
        </authorList>
    </citation>
    <scope>NUCLEOTIDE SEQUENCE [LARGE SCALE GENOMIC DNA]</scope>
    <source>
        <strain evidence="8 9">IST7</strain>
    </source>
</reference>
<keyword evidence="6" id="KW-0460">Magnesium</keyword>
<feature type="binding site" evidence="6">
    <location>
        <position position="88"/>
    </location>
    <ligand>
        <name>Mg(2+)</name>
        <dbReference type="ChEBI" id="CHEBI:18420"/>
        <note>ligand shared between all trimeric partners</note>
    </ligand>
</feature>
<dbReference type="GO" id="GO:0046872">
    <property type="term" value="F:metal ion binding"/>
    <property type="evidence" value="ECO:0007669"/>
    <property type="project" value="UniProtKB-KW"/>
</dbReference>
<keyword evidence="6" id="KW-0479">Metal-binding</keyword>
<name>A0A386PM86_9SPIR</name>
<dbReference type="KEGG" id="btur:DB313_04475"/>
<dbReference type="SUPFAM" id="SSF46973">
    <property type="entry name" value="Enzyme IIa from lactose specific PTS, IIa-lac"/>
    <property type="match status" value="1"/>
</dbReference>
<dbReference type="GO" id="GO:0009401">
    <property type="term" value="P:phosphoenolpyruvate-dependent sugar phosphotransferase system"/>
    <property type="evidence" value="ECO:0007669"/>
    <property type="project" value="UniProtKB-KW"/>
</dbReference>
<keyword evidence="3" id="KW-0808">Transferase</keyword>